<protein>
    <recommendedName>
        <fullName evidence="9">Acyltransferase</fullName>
    </recommendedName>
</protein>
<dbReference type="Pfam" id="PF03279">
    <property type="entry name" value="Lip_A_acyltrans"/>
    <property type="match status" value="1"/>
</dbReference>
<keyword evidence="5" id="KW-0472">Membrane</keyword>
<dbReference type="PANTHER" id="PTHR30606:SF9">
    <property type="entry name" value="LIPID A BIOSYNTHESIS LAUROYLTRANSFERASE"/>
    <property type="match status" value="1"/>
</dbReference>
<evidence type="ECO:0008006" key="9">
    <source>
        <dbReference type="Google" id="ProtNLM"/>
    </source>
</evidence>
<gene>
    <name evidence="7" type="ORF">FRD01_14305</name>
</gene>
<keyword evidence="6" id="KW-0012">Acyltransferase</keyword>
<dbReference type="GO" id="GO:0005886">
    <property type="term" value="C:plasma membrane"/>
    <property type="evidence" value="ECO:0007669"/>
    <property type="project" value="UniProtKB-SubCell"/>
</dbReference>
<dbReference type="CDD" id="cd07984">
    <property type="entry name" value="LPLAT_LABLAT-like"/>
    <property type="match status" value="1"/>
</dbReference>
<evidence type="ECO:0000256" key="4">
    <source>
        <dbReference type="ARBA" id="ARBA00022679"/>
    </source>
</evidence>
<keyword evidence="4" id="KW-0808">Transferase</keyword>
<dbReference type="AlphaFoldDB" id="A0A5B8XWA1"/>
<dbReference type="Proteomes" id="UP000321595">
    <property type="component" value="Chromosome"/>
</dbReference>
<dbReference type="InterPro" id="IPR014548">
    <property type="entry name" value="Ac_Trasf"/>
</dbReference>
<dbReference type="GO" id="GO:0016746">
    <property type="term" value="F:acyltransferase activity"/>
    <property type="evidence" value="ECO:0007669"/>
    <property type="project" value="UniProtKB-KW"/>
</dbReference>
<dbReference type="InterPro" id="IPR004960">
    <property type="entry name" value="LipA_acyltrans"/>
</dbReference>
<reference evidence="7 8" key="1">
    <citation type="submission" date="2019-08" db="EMBL/GenBank/DDBJ databases">
        <authorList>
            <person name="Liang Q."/>
        </authorList>
    </citation>
    <scope>NUCLEOTIDE SEQUENCE [LARGE SCALE GENOMIC DNA]</scope>
    <source>
        <strain evidence="7 8">V1718</strain>
    </source>
</reference>
<evidence type="ECO:0000313" key="7">
    <source>
        <dbReference type="EMBL" id="QED28383.1"/>
    </source>
</evidence>
<dbReference type="EMBL" id="CP042467">
    <property type="protein sequence ID" value="QED28383.1"/>
    <property type="molecule type" value="Genomic_DNA"/>
</dbReference>
<evidence type="ECO:0000256" key="3">
    <source>
        <dbReference type="ARBA" id="ARBA00022519"/>
    </source>
</evidence>
<comment type="subcellular location">
    <subcellularLocation>
        <location evidence="1">Cell inner membrane</location>
    </subcellularLocation>
</comment>
<dbReference type="OrthoDB" id="9808633at2"/>
<organism evidence="7 8">
    <name type="scientific">Microvenator marinus</name>
    <dbReference type="NCBI Taxonomy" id="2600177"/>
    <lineage>
        <taxon>Bacteria</taxon>
        <taxon>Deltaproteobacteria</taxon>
        <taxon>Bradymonadales</taxon>
        <taxon>Microvenatoraceae</taxon>
        <taxon>Microvenator</taxon>
    </lineage>
</organism>
<evidence type="ECO:0000256" key="2">
    <source>
        <dbReference type="ARBA" id="ARBA00022475"/>
    </source>
</evidence>
<evidence type="ECO:0000313" key="8">
    <source>
        <dbReference type="Proteomes" id="UP000321595"/>
    </source>
</evidence>
<dbReference type="PANTHER" id="PTHR30606">
    <property type="entry name" value="LIPID A BIOSYNTHESIS LAUROYL ACYLTRANSFERASE"/>
    <property type="match status" value="1"/>
</dbReference>
<sequence>MNEEHVVTPTEPDDWLSIPERGGAFGIYFLAWTATRAGRWVPRLMLGPIAAYYYLMSGTSRRAITEFYQRLNGSRPRRRDVFRNIHRFSQVALDRVFFFVGKTSAFEFKRTGSHHLAEQSAKGTGGVLIGAHLGSFAAMSGAGETKNYRINAVMYNANSKVLNSVLQRFGGKDAIRTIDISTDRVSAVLTMKKRIEEGEFVALLADRVVPGSQSSRVDFLGGSAKISTGGFVLASVLKCPVFLVFGLYRGGNKYDVYCEPFEELIRLPRGKEKQEVLDQLAQKYADRLAYYAAKAPDNWFNFYSFWEPDTTGTLEGEK</sequence>
<keyword evidence="2" id="KW-1003">Cell membrane</keyword>
<dbReference type="GO" id="GO:0009247">
    <property type="term" value="P:glycolipid biosynthetic process"/>
    <property type="evidence" value="ECO:0007669"/>
    <property type="project" value="UniProtKB-ARBA"/>
</dbReference>
<proteinExistence type="predicted"/>
<accession>A0A5B8XWA1</accession>
<keyword evidence="8" id="KW-1185">Reference proteome</keyword>
<evidence type="ECO:0000256" key="6">
    <source>
        <dbReference type="ARBA" id="ARBA00023315"/>
    </source>
</evidence>
<dbReference type="KEGG" id="bbae:FRD01_14305"/>
<evidence type="ECO:0000256" key="5">
    <source>
        <dbReference type="ARBA" id="ARBA00023136"/>
    </source>
</evidence>
<keyword evidence="3" id="KW-0997">Cell inner membrane</keyword>
<name>A0A5B8XWA1_9DELT</name>
<dbReference type="PIRSF" id="PIRSF028561">
    <property type="entry name" value="Ac_Trasf"/>
    <property type="match status" value="1"/>
</dbReference>
<evidence type="ECO:0000256" key="1">
    <source>
        <dbReference type="ARBA" id="ARBA00004533"/>
    </source>
</evidence>